<gene>
    <name evidence="2" type="ordered locus">BCG9842_A0007</name>
</gene>
<feature type="compositionally biased region" description="Gly residues" evidence="1">
    <location>
        <begin position="148"/>
        <end position="166"/>
    </location>
</feature>
<evidence type="ECO:0000313" key="3">
    <source>
        <dbReference type="Proteomes" id="UP000006744"/>
    </source>
</evidence>
<name>B7IZK0_BACC2</name>
<feature type="region of interest" description="Disordered" evidence="1">
    <location>
        <begin position="122"/>
        <end position="166"/>
    </location>
</feature>
<dbReference type="RefSeq" id="WP_000257265.1">
    <property type="nucleotide sequence ID" value="NC_011774.1"/>
</dbReference>
<dbReference type="AlphaFoldDB" id="B7IZK0"/>
<evidence type="ECO:0000313" key="2">
    <source>
        <dbReference type="EMBL" id="ACK98734.1"/>
    </source>
</evidence>
<dbReference type="EMBL" id="CP001188">
    <property type="protein sequence ID" value="ACK98734.1"/>
    <property type="molecule type" value="Genomic_DNA"/>
</dbReference>
<accession>B7IZK0</accession>
<organism evidence="2 3">
    <name type="scientific">Bacillus cereus (strain G9842)</name>
    <dbReference type="NCBI Taxonomy" id="405531"/>
    <lineage>
        <taxon>Bacteria</taxon>
        <taxon>Bacillati</taxon>
        <taxon>Bacillota</taxon>
        <taxon>Bacilli</taxon>
        <taxon>Bacillales</taxon>
        <taxon>Bacillaceae</taxon>
        <taxon>Bacillus</taxon>
        <taxon>Bacillus cereus group</taxon>
    </lineage>
</organism>
<dbReference type="Proteomes" id="UP000006744">
    <property type="component" value="Plasmid pG9842_140"/>
</dbReference>
<sequence length="401" mass="40898">MATYTVNQPGSSVATFPASLKRGDKMILNNTSTGRFGVICQWKVPYDGLYTIEAWGAKGGGSFGGKGARMKGDFNLQANQIINLAVGQEGIFTHNGLDFEGGGGGGSFIVRENIPLLIAGGGGGQSSYSSNQNIRGSDGSKEKLPPSIGGGKPSKGEGLGGSHGGGTGGAGGSGFYSNGYNDGGHGTYYGAGGYTYSQGLFGGEGYSGASGSFGGGGGIGGTAGGGGGGYTGGHGAGNASAFSAQGAGSFNTGINQDNESGVQGSHGRIEITFIGSANEPPTKPSLTKQPISKSMNLSNEIVPLEWTASTDPEGNSIAYEMDFYNGTAWISIAKNIIDTNYDCILPSVTTDKAQLRIRANDSENGASEYVLSNIFSVAKQLYVIKDGNINKSYKNGNWEFI</sequence>
<keyword evidence="2" id="KW-0614">Plasmid</keyword>
<geneLocation type="plasmid" evidence="2 3">
    <name>pG9842_140</name>
</geneLocation>
<protein>
    <submittedName>
        <fullName evidence="2">Uncharacterized protein</fullName>
    </submittedName>
</protein>
<reference evidence="2 3" key="1">
    <citation type="submission" date="2008-10" db="EMBL/GenBank/DDBJ databases">
        <title>Genome sequence of Bacillus cereus G9842.</title>
        <authorList>
            <person name="Dodson R.J."/>
            <person name="Durkin A.S."/>
            <person name="Rosovitz M.J."/>
            <person name="Rasko D.A."/>
            <person name="Hoffmaster A."/>
            <person name="Ravel J."/>
            <person name="Sutton G."/>
        </authorList>
    </citation>
    <scope>NUCLEOTIDE SEQUENCE [LARGE SCALE GENOMIC DNA]</scope>
    <source>
        <strain evidence="2 3">G9842</strain>
        <plasmid evidence="2 3">pG9842_140</plasmid>
    </source>
</reference>
<dbReference type="HOGENOM" id="CLU_033044_0_0_9"/>
<dbReference type="KEGG" id="bcg:BCG9842_A0007"/>
<proteinExistence type="predicted"/>
<evidence type="ECO:0000256" key="1">
    <source>
        <dbReference type="SAM" id="MobiDB-lite"/>
    </source>
</evidence>